<evidence type="ECO:0000259" key="3">
    <source>
        <dbReference type="Pfam" id="PF25137"/>
    </source>
</evidence>
<dbReference type="InterPro" id="IPR001670">
    <property type="entry name" value="ADH_Fe/GldA"/>
</dbReference>
<dbReference type="GO" id="GO:1990362">
    <property type="term" value="F:butanol dehydrogenase (NAD+) activity"/>
    <property type="evidence" value="ECO:0007669"/>
    <property type="project" value="InterPro"/>
</dbReference>
<protein>
    <submittedName>
        <fullName evidence="4">Iron-containing alcohol dehydrogenase</fullName>
    </submittedName>
</protein>
<keyword evidence="5" id="KW-1185">Reference proteome</keyword>
<name>A0A6I6F9L4_9CLOT</name>
<proteinExistence type="predicted"/>
<evidence type="ECO:0000313" key="4">
    <source>
        <dbReference type="EMBL" id="QGU94405.1"/>
    </source>
</evidence>
<reference evidence="4 5" key="1">
    <citation type="submission" date="2019-12" db="EMBL/GenBank/DDBJ databases">
        <title>Genome sequenceing of Clostridium bovifaecis.</title>
        <authorList>
            <person name="Yao Y."/>
        </authorList>
    </citation>
    <scope>NUCLEOTIDE SEQUENCE [LARGE SCALE GENOMIC DNA]</scope>
    <source>
        <strain evidence="4 5">BXX</strain>
    </source>
</reference>
<dbReference type="Gene3D" id="3.40.50.1970">
    <property type="match status" value="1"/>
</dbReference>
<accession>A0A6I6F9L4</accession>
<dbReference type="CDD" id="cd08187">
    <property type="entry name" value="BDH"/>
    <property type="match status" value="1"/>
</dbReference>
<dbReference type="InterPro" id="IPR044731">
    <property type="entry name" value="BDH-like"/>
</dbReference>
<dbReference type="GO" id="GO:1990002">
    <property type="term" value="F:methylglyoxal reductase (NADPH) (acetol producing) activity"/>
    <property type="evidence" value="ECO:0007669"/>
    <property type="project" value="TreeGrafter"/>
</dbReference>
<evidence type="ECO:0000313" key="5">
    <source>
        <dbReference type="Proteomes" id="UP000422764"/>
    </source>
</evidence>
<dbReference type="AlphaFoldDB" id="A0A6I6F9L4"/>
<dbReference type="Pfam" id="PF00465">
    <property type="entry name" value="Fe-ADH"/>
    <property type="match status" value="1"/>
</dbReference>
<dbReference type="PANTHER" id="PTHR43633">
    <property type="entry name" value="ALCOHOL DEHYDROGENASE YQHD"/>
    <property type="match status" value="1"/>
</dbReference>
<keyword evidence="1" id="KW-0560">Oxidoreductase</keyword>
<dbReference type="EMBL" id="CP046522">
    <property type="protein sequence ID" value="QGU94405.1"/>
    <property type="molecule type" value="Genomic_DNA"/>
</dbReference>
<dbReference type="GO" id="GO:0008106">
    <property type="term" value="F:alcohol dehydrogenase (NADP+) activity"/>
    <property type="evidence" value="ECO:0007669"/>
    <property type="project" value="TreeGrafter"/>
</dbReference>
<dbReference type="PANTHER" id="PTHR43633:SF1">
    <property type="entry name" value="ALCOHOL DEHYDROGENASE YQHD"/>
    <property type="match status" value="1"/>
</dbReference>
<dbReference type="InterPro" id="IPR056798">
    <property type="entry name" value="ADH_Fe_C"/>
</dbReference>
<sequence>MLGFKYYTPTEVYFGSGVEKNVGEEIKKRGYKKVLVHYGGGSIKKSGLFNVIVESLDNSDISWIELGGVEPNPKIGLIREGIELCRKENVDFILAVGGGSVIDSAKSIGLGLVHNRDPWDMIIDGIIPEKSFPVGAVLTIAAAGSEMSNSHVVTNTEGGLKRSLNHDLLRPVFAFMNPEVTYSVSKYQTACGIVDIMMHTLERYVTPDKDTDLMDRMSEGLLVAVKEAGKIAIKEPNNYEARATLMWASSLSHNGVTGCGKTAPFPAHKIEHELSGKFDHISHGAGLAVIFPAWAKYVYKYDINKFCQLATRVWNVEMNFDHPERTALEGIEAMEQYFKSIGMPTTLRELGVGEDSLEEMADKCTGFGKRTYKSYVELGKKEIIDIYKIALGD</sequence>
<organism evidence="4 5">
    <name type="scientific">Clostridium bovifaecis</name>
    <dbReference type="NCBI Taxonomy" id="2184719"/>
    <lineage>
        <taxon>Bacteria</taxon>
        <taxon>Bacillati</taxon>
        <taxon>Bacillota</taxon>
        <taxon>Clostridia</taxon>
        <taxon>Eubacteriales</taxon>
        <taxon>Clostridiaceae</taxon>
        <taxon>Clostridium</taxon>
    </lineage>
</organism>
<evidence type="ECO:0000256" key="1">
    <source>
        <dbReference type="ARBA" id="ARBA00023002"/>
    </source>
</evidence>
<feature type="domain" description="Fe-containing alcohol dehydrogenase-like C-terminal" evidence="3">
    <location>
        <begin position="189"/>
        <end position="390"/>
    </location>
</feature>
<dbReference type="Gene3D" id="1.20.1090.10">
    <property type="entry name" value="Dehydroquinate synthase-like - alpha domain"/>
    <property type="match status" value="1"/>
</dbReference>
<dbReference type="GO" id="GO:0046872">
    <property type="term" value="F:metal ion binding"/>
    <property type="evidence" value="ECO:0007669"/>
    <property type="project" value="InterPro"/>
</dbReference>
<evidence type="ECO:0000259" key="2">
    <source>
        <dbReference type="Pfam" id="PF00465"/>
    </source>
</evidence>
<dbReference type="Pfam" id="PF25137">
    <property type="entry name" value="ADH_Fe_C"/>
    <property type="match status" value="1"/>
</dbReference>
<dbReference type="Proteomes" id="UP000422764">
    <property type="component" value="Chromosome"/>
</dbReference>
<dbReference type="FunFam" id="3.40.50.1970:FF:000003">
    <property type="entry name" value="Alcohol dehydrogenase, iron-containing"/>
    <property type="match status" value="1"/>
</dbReference>
<feature type="domain" description="Alcohol dehydrogenase iron-type/glycerol dehydrogenase GldA" evidence="2">
    <location>
        <begin position="9"/>
        <end position="178"/>
    </location>
</feature>
<dbReference type="GO" id="GO:0005829">
    <property type="term" value="C:cytosol"/>
    <property type="evidence" value="ECO:0007669"/>
    <property type="project" value="TreeGrafter"/>
</dbReference>
<gene>
    <name evidence="4" type="ORF">GOM49_04160</name>
</gene>
<dbReference type="SUPFAM" id="SSF56796">
    <property type="entry name" value="Dehydroquinate synthase-like"/>
    <property type="match status" value="1"/>
</dbReference>